<gene>
    <name evidence="6" type="ORF">GEV33_013668</name>
</gene>
<feature type="active site" description="Proton acceptor" evidence="3">
    <location>
        <position position="308"/>
    </location>
</feature>
<dbReference type="Proteomes" id="UP000719412">
    <property type="component" value="Unassembled WGS sequence"/>
</dbReference>
<feature type="region of interest" description="Disordered" evidence="4">
    <location>
        <begin position="563"/>
        <end position="920"/>
    </location>
</feature>
<evidence type="ECO:0000256" key="2">
    <source>
        <dbReference type="ARBA" id="ARBA00022679"/>
    </source>
</evidence>
<protein>
    <recommendedName>
        <fullName evidence="5">PABS domain-containing protein</fullName>
    </recommendedName>
</protein>
<dbReference type="GO" id="GO:0016768">
    <property type="term" value="F:spermine synthase activity"/>
    <property type="evidence" value="ECO:0007669"/>
    <property type="project" value="InterPro"/>
</dbReference>
<dbReference type="InterPro" id="IPR035246">
    <property type="entry name" value="Spermidine_synt_N"/>
</dbReference>
<dbReference type="PROSITE" id="PS51006">
    <property type="entry name" value="PABS_2"/>
    <property type="match status" value="1"/>
</dbReference>
<dbReference type="InterPro" id="IPR015576">
    <property type="entry name" value="Spermine_synthase_animal"/>
</dbReference>
<dbReference type="Gene3D" id="3.40.50.150">
    <property type="entry name" value="Vaccinia Virus protein VP39"/>
    <property type="match status" value="1"/>
</dbReference>
<evidence type="ECO:0000256" key="1">
    <source>
        <dbReference type="ARBA" id="ARBA00007867"/>
    </source>
</evidence>
<keyword evidence="7" id="KW-1185">Reference proteome</keyword>
<dbReference type="HAMAP" id="MF_00198">
    <property type="entry name" value="Spermidine_synth"/>
    <property type="match status" value="1"/>
</dbReference>
<evidence type="ECO:0000259" key="5">
    <source>
        <dbReference type="PROSITE" id="PS51006"/>
    </source>
</evidence>
<feature type="compositionally biased region" description="Basic and acidic residues" evidence="4">
    <location>
        <begin position="596"/>
        <end position="636"/>
    </location>
</feature>
<dbReference type="GO" id="GO:0006597">
    <property type="term" value="P:spermine biosynthetic process"/>
    <property type="evidence" value="ECO:0007669"/>
    <property type="project" value="InterPro"/>
</dbReference>
<name>A0A8J6H6U3_TENMO</name>
<dbReference type="InterPro" id="IPR001045">
    <property type="entry name" value="Spermi_synthase"/>
</dbReference>
<keyword evidence="3" id="KW-0620">Polyamine biosynthesis</keyword>
<evidence type="ECO:0000313" key="7">
    <source>
        <dbReference type="Proteomes" id="UP000719412"/>
    </source>
</evidence>
<dbReference type="PROSITE" id="PS01330">
    <property type="entry name" value="PABS_1"/>
    <property type="match status" value="1"/>
</dbReference>
<dbReference type="InterPro" id="IPR037163">
    <property type="entry name" value="Spermidine_synt_N_sf"/>
</dbReference>
<evidence type="ECO:0000313" key="6">
    <source>
        <dbReference type="EMBL" id="KAH0809128.1"/>
    </source>
</evidence>
<reference evidence="6" key="1">
    <citation type="journal article" date="2020" name="J Insects Food Feed">
        <title>The yellow mealworm (Tenebrio molitor) genome: a resource for the emerging insects as food and feed industry.</title>
        <authorList>
            <person name="Eriksson T."/>
            <person name="Andere A."/>
            <person name="Kelstrup H."/>
            <person name="Emery V."/>
            <person name="Picard C."/>
        </authorList>
    </citation>
    <scope>NUCLEOTIDE SEQUENCE</scope>
    <source>
        <strain evidence="6">Stoneville</strain>
        <tissue evidence="6">Whole head</tissue>
    </source>
</reference>
<reference evidence="6" key="2">
    <citation type="submission" date="2021-08" db="EMBL/GenBank/DDBJ databases">
        <authorList>
            <person name="Eriksson T."/>
        </authorList>
    </citation>
    <scope>NUCLEOTIDE SEQUENCE</scope>
    <source>
        <strain evidence="6">Stoneville</strain>
        <tissue evidence="6">Whole head</tissue>
    </source>
</reference>
<sequence length="973" mass="111126">MSVNTILMDFSVDPSTVKNESQVSQVCSNIENVLREHLTSLKTLTTVPFDADTLKLYSFDGGVAATLRVFNTGLITLNIEFLKAEAQESHLTFERCRELDRDIVERVVGIQQSQAYVPVKRGTFRRYYPTSDASVHADLTSLLNYQHCRSPMIHLGFLVDDRLLEYDIDELVFEERTPYQKIQIVHSKSLGNMLVLDDLQNISEADLIYTETLMGRGVEDYRDKEIVILGGGDGALLYELLKEKPKEVIMLEIDEVVMKACAKYMRSICGDVLDKMSGPNYEIIVGDCTKAIDQYIKEGRKFDYVFGDLTDVPLSESPTGELWDFINKILCMSFKILKPDGKLMTHVIGSAAGDALKMYETQLMKLQPKVKFTTSHAFVPSFLEDWVFYQFFTLPAVAVQSFQVPTCVEIKPHCNKQNRKRRFSHGNSFDNPPVIPSERRCLQISNIIVRNFGKLPSQFAVTNRRDNLYEKSVQECLKAGEIMKQITQSYTKCPRYFVDPYLRRFISDQGDWCRNFVVSNSNALVYGGKSEGDVGSWEGLLEDKCCKGEESSVKRDLCSFAKKGKDDDPCKKKEDDDPCKKSQNDPCKTKKKKEKKKDDDPCKKEKKKKEDPCKKEKERKKKEVEDPCKKKDDDPCKKKKDEKRDPCKKKDDKKKDEKRDPCKKKDDKKKDEKRDPCKKKDDKKKDEKRDPCKRKDDKKKDEKKDPCKKKDDSSKKSDPCKKKDDSSKKSDPCKKKGGKTKEKKDPCKKKDDGGKKKGDKKDICKRGDKKKEDKKKSDPCKKKEDTKKSDICKKSEDRKKKQDSSKKKDPCKKEKKEDPCKKEKKEDPCKKKDDKKDKKDKGFPCGPKERKKDPCKKDDKKGDKSGCGPKERKKDPCKDKNKNKKDCKTTPSDVREPTSKSLPAITEPGAATPKSAASCPDVTAKDLYQACSADDKSHEACTADEGHEDCLADEDHEEHLADEAGDQGWFALT</sequence>
<dbReference type="InterPro" id="IPR030373">
    <property type="entry name" value="PABS_CS"/>
</dbReference>
<keyword evidence="2 3" id="KW-0808">Transferase</keyword>
<feature type="domain" description="PABS" evidence="5">
    <location>
        <begin position="151"/>
        <end position="394"/>
    </location>
</feature>
<dbReference type="Pfam" id="PF17284">
    <property type="entry name" value="Spermine_synt_N"/>
    <property type="match status" value="1"/>
</dbReference>
<dbReference type="PANTHER" id="PTHR46315:SF1">
    <property type="entry name" value="SPERMINE SYNTHASE"/>
    <property type="match status" value="1"/>
</dbReference>
<accession>A0A8J6H6U3</accession>
<dbReference type="InterPro" id="IPR029063">
    <property type="entry name" value="SAM-dependent_MTases_sf"/>
</dbReference>
<dbReference type="Pfam" id="PF01564">
    <property type="entry name" value="Spermine_synth"/>
    <property type="match status" value="1"/>
</dbReference>
<dbReference type="Gene3D" id="2.30.140.10">
    <property type="entry name" value="Spermidine synthase, tetramerisation domain"/>
    <property type="match status" value="1"/>
</dbReference>
<evidence type="ECO:0000256" key="3">
    <source>
        <dbReference type="PROSITE-ProRule" id="PRU00354"/>
    </source>
</evidence>
<evidence type="ECO:0000256" key="4">
    <source>
        <dbReference type="SAM" id="MobiDB-lite"/>
    </source>
</evidence>
<dbReference type="InterPro" id="IPR030374">
    <property type="entry name" value="PABS"/>
</dbReference>
<dbReference type="AlphaFoldDB" id="A0A8J6H6U3"/>
<comment type="similarity">
    <text evidence="1">Belongs to the spermidine/spermine synthase family.</text>
</comment>
<dbReference type="SUPFAM" id="SSF53335">
    <property type="entry name" value="S-adenosyl-L-methionine-dependent methyltransferases"/>
    <property type="match status" value="1"/>
</dbReference>
<dbReference type="EMBL" id="JABDTM020028319">
    <property type="protein sequence ID" value="KAH0809128.1"/>
    <property type="molecule type" value="Genomic_DNA"/>
</dbReference>
<feature type="compositionally biased region" description="Basic and acidic residues" evidence="4">
    <location>
        <begin position="563"/>
        <end position="583"/>
    </location>
</feature>
<dbReference type="CDD" id="cd02440">
    <property type="entry name" value="AdoMet_MTases"/>
    <property type="match status" value="1"/>
</dbReference>
<proteinExistence type="inferred from homology"/>
<feature type="compositionally biased region" description="Basic and acidic residues" evidence="4">
    <location>
        <begin position="642"/>
        <end position="898"/>
    </location>
</feature>
<dbReference type="PANTHER" id="PTHR46315">
    <property type="entry name" value="SPERMINE SYNTHASE"/>
    <property type="match status" value="1"/>
</dbReference>
<dbReference type="FunFam" id="3.40.50.150:FF:000197">
    <property type="entry name" value="spermine synthase isoform X2"/>
    <property type="match status" value="1"/>
</dbReference>
<organism evidence="6 7">
    <name type="scientific">Tenebrio molitor</name>
    <name type="common">Yellow mealworm beetle</name>
    <dbReference type="NCBI Taxonomy" id="7067"/>
    <lineage>
        <taxon>Eukaryota</taxon>
        <taxon>Metazoa</taxon>
        <taxon>Ecdysozoa</taxon>
        <taxon>Arthropoda</taxon>
        <taxon>Hexapoda</taxon>
        <taxon>Insecta</taxon>
        <taxon>Pterygota</taxon>
        <taxon>Neoptera</taxon>
        <taxon>Endopterygota</taxon>
        <taxon>Coleoptera</taxon>
        <taxon>Polyphaga</taxon>
        <taxon>Cucujiformia</taxon>
        <taxon>Tenebrionidae</taxon>
        <taxon>Tenebrio</taxon>
    </lineage>
</organism>
<comment type="caution">
    <text evidence="6">The sequence shown here is derived from an EMBL/GenBank/DDBJ whole genome shotgun (WGS) entry which is preliminary data.</text>
</comment>